<keyword evidence="2" id="KW-1185">Reference proteome</keyword>
<name>A0A2T7CQF9_9POAL</name>
<protein>
    <submittedName>
        <fullName evidence="1">Uncharacterized protein</fullName>
    </submittedName>
</protein>
<proteinExistence type="predicted"/>
<dbReference type="Gramene" id="PUZ45556">
    <property type="protein sequence ID" value="PUZ45556"/>
    <property type="gene ID" value="GQ55_8G233900"/>
</dbReference>
<dbReference type="AlphaFoldDB" id="A0A2T7CQF9"/>
<dbReference type="Proteomes" id="UP000244336">
    <property type="component" value="Chromosome 8"/>
</dbReference>
<evidence type="ECO:0000313" key="1">
    <source>
        <dbReference type="EMBL" id="PUZ45556.1"/>
    </source>
</evidence>
<reference evidence="1 2" key="1">
    <citation type="submission" date="2018-04" db="EMBL/GenBank/DDBJ databases">
        <title>WGS assembly of Panicum hallii var. hallii HAL2.</title>
        <authorList>
            <person name="Lovell J."/>
            <person name="Jenkins J."/>
            <person name="Lowry D."/>
            <person name="Mamidi S."/>
            <person name="Sreedasyam A."/>
            <person name="Weng X."/>
            <person name="Barry K."/>
            <person name="Bonette J."/>
            <person name="Campitelli B."/>
            <person name="Daum C."/>
            <person name="Gordon S."/>
            <person name="Gould B."/>
            <person name="Lipzen A."/>
            <person name="MacQueen A."/>
            <person name="Palacio-Mejia J."/>
            <person name="Plott C."/>
            <person name="Shakirov E."/>
            <person name="Shu S."/>
            <person name="Yoshinaga Y."/>
            <person name="Zane M."/>
            <person name="Rokhsar D."/>
            <person name="Grimwood J."/>
            <person name="Schmutz J."/>
            <person name="Juenger T."/>
        </authorList>
    </citation>
    <scope>NUCLEOTIDE SEQUENCE [LARGE SCALE GENOMIC DNA]</scope>
    <source>
        <strain evidence="2">cv. HAL2</strain>
    </source>
</reference>
<sequence length="146" mass="16179">MLPCKLFSERSKVERKEKFPNVAGITPEKLFFAKLIYCIGGDIMEDDGMTPENPLSDKSNVTSDVLLKRVEGMFPLSLFCMRSSGRPPVKLLFRTTTMASDGLLPKDSGILPTKLLLGRNRYCNFGSSPIPKGILPPSLLLLRTIC</sequence>
<accession>A0A2T7CQF9</accession>
<evidence type="ECO:0000313" key="2">
    <source>
        <dbReference type="Proteomes" id="UP000244336"/>
    </source>
</evidence>
<organism evidence="1 2">
    <name type="scientific">Panicum hallii var. hallii</name>
    <dbReference type="NCBI Taxonomy" id="1504633"/>
    <lineage>
        <taxon>Eukaryota</taxon>
        <taxon>Viridiplantae</taxon>
        <taxon>Streptophyta</taxon>
        <taxon>Embryophyta</taxon>
        <taxon>Tracheophyta</taxon>
        <taxon>Spermatophyta</taxon>
        <taxon>Magnoliopsida</taxon>
        <taxon>Liliopsida</taxon>
        <taxon>Poales</taxon>
        <taxon>Poaceae</taxon>
        <taxon>PACMAD clade</taxon>
        <taxon>Panicoideae</taxon>
        <taxon>Panicodae</taxon>
        <taxon>Paniceae</taxon>
        <taxon>Panicinae</taxon>
        <taxon>Panicum</taxon>
        <taxon>Panicum sect. Panicum</taxon>
    </lineage>
</organism>
<gene>
    <name evidence="1" type="ORF">GQ55_8G233900</name>
</gene>
<dbReference type="EMBL" id="CM009756">
    <property type="protein sequence ID" value="PUZ45556.1"/>
    <property type="molecule type" value="Genomic_DNA"/>
</dbReference>